<evidence type="ECO:0000313" key="2">
    <source>
        <dbReference type="EMBL" id="RPA80340.1"/>
    </source>
</evidence>
<keyword evidence="3" id="KW-1185">Reference proteome</keyword>
<dbReference type="Proteomes" id="UP000275078">
    <property type="component" value="Unassembled WGS sequence"/>
</dbReference>
<proteinExistence type="predicted"/>
<reference evidence="2 3" key="1">
    <citation type="journal article" date="2018" name="Nat. Ecol. Evol.">
        <title>Pezizomycetes genomes reveal the molecular basis of ectomycorrhizal truffle lifestyle.</title>
        <authorList>
            <person name="Murat C."/>
            <person name="Payen T."/>
            <person name="Noel B."/>
            <person name="Kuo A."/>
            <person name="Morin E."/>
            <person name="Chen J."/>
            <person name="Kohler A."/>
            <person name="Krizsan K."/>
            <person name="Balestrini R."/>
            <person name="Da Silva C."/>
            <person name="Montanini B."/>
            <person name="Hainaut M."/>
            <person name="Levati E."/>
            <person name="Barry K.W."/>
            <person name="Belfiori B."/>
            <person name="Cichocki N."/>
            <person name="Clum A."/>
            <person name="Dockter R.B."/>
            <person name="Fauchery L."/>
            <person name="Guy J."/>
            <person name="Iotti M."/>
            <person name="Le Tacon F."/>
            <person name="Lindquist E.A."/>
            <person name="Lipzen A."/>
            <person name="Malagnac F."/>
            <person name="Mello A."/>
            <person name="Molinier V."/>
            <person name="Miyauchi S."/>
            <person name="Poulain J."/>
            <person name="Riccioni C."/>
            <person name="Rubini A."/>
            <person name="Sitrit Y."/>
            <person name="Splivallo R."/>
            <person name="Traeger S."/>
            <person name="Wang M."/>
            <person name="Zifcakova L."/>
            <person name="Wipf D."/>
            <person name="Zambonelli A."/>
            <person name="Paolocci F."/>
            <person name="Nowrousian M."/>
            <person name="Ottonello S."/>
            <person name="Baldrian P."/>
            <person name="Spatafora J.W."/>
            <person name="Henrissat B."/>
            <person name="Nagy L.G."/>
            <person name="Aury J.M."/>
            <person name="Wincker P."/>
            <person name="Grigoriev I.V."/>
            <person name="Bonfante P."/>
            <person name="Martin F.M."/>
        </authorList>
    </citation>
    <scope>NUCLEOTIDE SEQUENCE [LARGE SCALE GENOMIC DNA]</scope>
    <source>
        <strain evidence="2 3">RN42</strain>
    </source>
</reference>
<evidence type="ECO:0000256" key="1">
    <source>
        <dbReference type="SAM" id="MobiDB-lite"/>
    </source>
</evidence>
<sequence>MPTASIISTSVAPAGFLHAFQLPHQRSSGETLNYLISNDPKTELSLEPISYLLLEDIQRLQFSTDTIQLAHQILKADDEAFAQGYYDAVVEHLLVSAAQHESHSLEGSNPDDNRSVNELVRLLQDSWLMERNSNKHLLSFLGEAVSDTEVSEQDGAVVVETEESVSKLVEVNAIEEGLTKEQWMAKRLLRRYAFEDRIFYWMDGIDEEGGVECDLATVEEEAKIGTEDLLEELLKRVTDVDVALEVGPAMEVAHITVAQDAALPTSTLRRSARIATITAKDAAAATATSERKRNAQSALGSSSVNKTQAKKVKRALPAKSAAATRRSAAQIKRRAKNVAQNL</sequence>
<feature type="compositionally biased region" description="Polar residues" evidence="1">
    <location>
        <begin position="295"/>
        <end position="307"/>
    </location>
</feature>
<accession>A0A3N4I888</accession>
<feature type="region of interest" description="Disordered" evidence="1">
    <location>
        <begin position="287"/>
        <end position="342"/>
    </location>
</feature>
<protein>
    <submittedName>
        <fullName evidence="2">Uncharacterized protein</fullName>
    </submittedName>
</protein>
<gene>
    <name evidence="2" type="ORF">BJ508DRAFT_377184</name>
</gene>
<dbReference type="EMBL" id="ML119689">
    <property type="protein sequence ID" value="RPA80340.1"/>
    <property type="molecule type" value="Genomic_DNA"/>
</dbReference>
<name>A0A3N4I888_ASCIM</name>
<dbReference type="AlphaFoldDB" id="A0A3N4I888"/>
<organism evidence="2 3">
    <name type="scientific">Ascobolus immersus RN42</name>
    <dbReference type="NCBI Taxonomy" id="1160509"/>
    <lineage>
        <taxon>Eukaryota</taxon>
        <taxon>Fungi</taxon>
        <taxon>Dikarya</taxon>
        <taxon>Ascomycota</taxon>
        <taxon>Pezizomycotina</taxon>
        <taxon>Pezizomycetes</taxon>
        <taxon>Pezizales</taxon>
        <taxon>Ascobolaceae</taxon>
        <taxon>Ascobolus</taxon>
    </lineage>
</organism>
<evidence type="ECO:0000313" key="3">
    <source>
        <dbReference type="Proteomes" id="UP000275078"/>
    </source>
</evidence>
<feature type="compositionally biased region" description="Low complexity" evidence="1">
    <location>
        <begin position="318"/>
        <end position="329"/>
    </location>
</feature>